<feature type="domain" description="Bacteriophage T4 Gp59 helicase assembly protein N-terminal" evidence="1">
    <location>
        <begin position="15"/>
        <end position="88"/>
    </location>
</feature>
<dbReference type="Gene3D" id="1.10.220.50">
    <property type="entry name" value="Bacteriophage T4, Gp59, helicase assembly protein, C-terminal domain"/>
    <property type="match status" value="1"/>
</dbReference>
<keyword evidence="3" id="KW-1185">Reference proteome</keyword>
<sequence length="208" mass="24219">MRWNLNEPNEALRAFSDYVGLKLHFSGDLVWKPELKLRLTEESLGKRRDAIYFHRAAVKYKRRGDYVDLLVSSFFRNRDFWIGDLEHQENIAAHKTRMRSAGALLHTFKTDVDNIAEYMETNGVDIKGLLAGDGVPRIIRDQRKIFGGVTNETLATLDNFFDYCSRVKTNDPLWNDHATALSRYKYFCRPDKDSKPEFEKCVYKLLGT</sequence>
<organism evidence="2 3">
    <name type="scientific">Acidovorax phage ACP17</name>
    <dbReference type="NCBI Taxonomy" id="2010329"/>
    <lineage>
        <taxon>Viruses</taxon>
        <taxon>Duplodnaviria</taxon>
        <taxon>Heunggongvirae</taxon>
        <taxon>Uroviricota</taxon>
        <taxon>Caudoviricetes</taxon>
        <taxon>Busanvirus</taxon>
        <taxon>Busanvirus ACP17</taxon>
    </lineage>
</organism>
<dbReference type="SUPFAM" id="SSF48493">
    <property type="entry name" value="gene 59 helicase assembly protein"/>
    <property type="match status" value="1"/>
</dbReference>
<evidence type="ECO:0000313" key="2">
    <source>
        <dbReference type="EMBL" id="ASD50423.1"/>
    </source>
</evidence>
<dbReference type="EMBL" id="KY979132">
    <property type="protein sequence ID" value="ASD50423.1"/>
    <property type="molecule type" value="Genomic_DNA"/>
</dbReference>
<dbReference type="Gene3D" id="1.10.8.60">
    <property type="match status" value="1"/>
</dbReference>
<accession>A0A218M307</accession>
<dbReference type="KEGG" id="vg:40085827"/>
<dbReference type="InterPro" id="IPR015085">
    <property type="entry name" value="Phage_T4_Gp59_N"/>
</dbReference>
<proteinExistence type="predicted"/>
<dbReference type="RefSeq" id="YP_009609742.1">
    <property type="nucleotide sequence ID" value="NC_041997.1"/>
</dbReference>
<dbReference type="InterPro" id="IPR023197">
    <property type="entry name" value="Phage_T4_Gp59_dom_sf"/>
</dbReference>
<dbReference type="InterPro" id="IPR037082">
    <property type="entry name" value="Phage_T4_Gp59_C_sf"/>
</dbReference>
<evidence type="ECO:0000259" key="1">
    <source>
        <dbReference type="Pfam" id="PF08993"/>
    </source>
</evidence>
<reference evidence="2 3" key="1">
    <citation type="submission" date="2017-08" db="EMBL/GenBank/DDBJ databases">
        <title>Characterization and complete genome sequence of novel bacteriophage infecting the causal agent of bacterial fruit blotch, Acidovorax citrulli.</title>
        <authorList>
            <person name="Midani A.R."/>
            <person name="Park S.-H."/>
            <person name="Choi T.-J."/>
        </authorList>
    </citation>
    <scope>NUCLEOTIDE SEQUENCE [LARGE SCALE GENOMIC DNA]</scope>
</reference>
<protein>
    <recommendedName>
        <fullName evidence="1">Bacteriophage T4 Gp59 helicase assembly protein N-terminal domain-containing protein</fullName>
    </recommendedName>
</protein>
<dbReference type="GeneID" id="40085827"/>
<dbReference type="Proteomes" id="UP000224101">
    <property type="component" value="Segment"/>
</dbReference>
<name>A0A218M307_9CAUD</name>
<evidence type="ECO:0000313" key="3">
    <source>
        <dbReference type="Proteomes" id="UP000224101"/>
    </source>
</evidence>
<dbReference type="Pfam" id="PF08993">
    <property type="entry name" value="T4_Gp59_N"/>
    <property type="match status" value="1"/>
</dbReference>